<dbReference type="OrthoDB" id="194358at2759"/>
<dbReference type="Gene3D" id="3.40.50.1820">
    <property type="entry name" value="alpha/beta hydrolase"/>
    <property type="match status" value="1"/>
</dbReference>
<evidence type="ECO:0000313" key="8">
    <source>
        <dbReference type="Proteomes" id="UP000799640"/>
    </source>
</evidence>
<dbReference type="InterPro" id="IPR029058">
    <property type="entry name" value="AB_hydrolase_fold"/>
</dbReference>
<evidence type="ECO:0000256" key="1">
    <source>
        <dbReference type="ARBA" id="ARBA00007920"/>
    </source>
</evidence>
<dbReference type="InterPro" id="IPR011044">
    <property type="entry name" value="Quino_amine_DH_bsu"/>
</dbReference>
<dbReference type="Pfam" id="PF22939">
    <property type="entry name" value="WHD_GPIID"/>
    <property type="match status" value="1"/>
</dbReference>
<dbReference type="SUPFAM" id="SSF69322">
    <property type="entry name" value="Tricorn protease domain 2"/>
    <property type="match status" value="1"/>
</dbReference>
<feature type="compositionally biased region" description="Polar residues" evidence="3">
    <location>
        <begin position="61"/>
        <end position="71"/>
    </location>
</feature>
<feature type="domain" description="Nephrocystin 3-like N-terminal" evidence="6">
    <location>
        <begin position="400"/>
        <end position="565"/>
    </location>
</feature>
<evidence type="ECO:0000259" key="6">
    <source>
        <dbReference type="Pfam" id="PF24883"/>
    </source>
</evidence>
<accession>A0A6G1I3P9</accession>
<dbReference type="PANTHER" id="PTHR10039">
    <property type="entry name" value="AMELOGENIN"/>
    <property type="match status" value="1"/>
</dbReference>
<feature type="region of interest" description="Disordered" evidence="3">
    <location>
        <begin position="1"/>
        <end position="71"/>
    </location>
</feature>
<reference evidence="7" key="1">
    <citation type="journal article" date="2020" name="Stud. Mycol.">
        <title>101 Dothideomycetes genomes: a test case for predicting lifestyles and emergence of pathogens.</title>
        <authorList>
            <person name="Haridas S."/>
            <person name="Albert R."/>
            <person name="Binder M."/>
            <person name="Bloem J."/>
            <person name="Labutti K."/>
            <person name="Salamov A."/>
            <person name="Andreopoulos B."/>
            <person name="Baker S."/>
            <person name="Barry K."/>
            <person name="Bills G."/>
            <person name="Bluhm B."/>
            <person name="Cannon C."/>
            <person name="Castanera R."/>
            <person name="Culley D."/>
            <person name="Daum C."/>
            <person name="Ezra D."/>
            <person name="Gonzalez J."/>
            <person name="Henrissat B."/>
            <person name="Kuo A."/>
            <person name="Liang C."/>
            <person name="Lipzen A."/>
            <person name="Lutzoni F."/>
            <person name="Magnuson J."/>
            <person name="Mondo S."/>
            <person name="Nolan M."/>
            <person name="Ohm R."/>
            <person name="Pangilinan J."/>
            <person name="Park H.-J."/>
            <person name="Ramirez L."/>
            <person name="Alfaro M."/>
            <person name="Sun H."/>
            <person name="Tritt A."/>
            <person name="Yoshinaga Y."/>
            <person name="Zwiers L.-H."/>
            <person name="Turgeon B."/>
            <person name="Goodwin S."/>
            <person name="Spatafora J."/>
            <person name="Crous P."/>
            <person name="Grigoriev I."/>
        </authorList>
    </citation>
    <scope>NUCLEOTIDE SEQUENCE</scope>
    <source>
        <strain evidence="7">CBS 262.69</strain>
    </source>
</reference>
<feature type="compositionally biased region" description="Basic and acidic residues" evidence="3">
    <location>
        <begin position="10"/>
        <end position="20"/>
    </location>
</feature>
<keyword evidence="2" id="KW-0677">Repeat</keyword>
<dbReference type="InterPro" id="IPR015943">
    <property type="entry name" value="WD40/YVTN_repeat-like_dom_sf"/>
</dbReference>
<keyword evidence="8" id="KW-1185">Reference proteome</keyword>
<dbReference type="Gene3D" id="3.40.50.300">
    <property type="entry name" value="P-loop containing nucleotide triphosphate hydrolases"/>
    <property type="match status" value="1"/>
</dbReference>
<dbReference type="Pfam" id="PF24883">
    <property type="entry name" value="NPHP3_N"/>
    <property type="match status" value="1"/>
</dbReference>
<dbReference type="Pfam" id="PF05057">
    <property type="entry name" value="DUF676"/>
    <property type="match status" value="1"/>
</dbReference>
<evidence type="ECO:0000256" key="3">
    <source>
        <dbReference type="SAM" id="MobiDB-lite"/>
    </source>
</evidence>
<dbReference type="InterPro" id="IPR054471">
    <property type="entry name" value="GPIID_WHD"/>
</dbReference>
<dbReference type="SUPFAM" id="SSF50969">
    <property type="entry name" value="YVTN repeat-like/Quinoprotein amine dehydrogenase"/>
    <property type="match status" value="1"/>
</dbReference>
<comment type="similarity">
    <text evidence="1">Belongs to the putative lipase ROG1 family.</text>
</comment>
<proteinExistence type="inferred from homology"/>
<protein>
    <submittedName>
        <fullName evidence="7">Uncharacterized protein</fullName>
    </submittedName>
</protein>
<feature type="domain" description="GPI inositol-deacylase winged helix" evidence="5">
    <location>
        <begin position="681"/>
        <end position="751"/>
    </location>
</feature>
<organism evidence="7 8">
    <name type="scientific">Trichodelitschia bisporula</name>
    <dbReference type="NCBI Taxonomy" id="703511"/>
    <lineage>
        <taxon>Eukaryota</taxon>
        <taxon>Fungi</taxon>
        <taxon>Dikarya</taxon>
        <taxon>Ascomycota</taxon>
        <taxon>Pezizomycotina</taxon>
        <taxon>Dothideomycetes</taxon>
        <taxon>Dothideomycetes incertae sedis</taxon>
        <taxon>Phaeotrichales</taxon>
        <taxon>Phaeotrichaceae</taxon>
        <taxon>Trichodelitschia</taxon>
    </lineage>
</organism>
<dbReference type="InterPro" id="IPR007751">
    <property type="entry name" value="DUF676_lipase-like"/>
</dbReference>
<gene>
    <name evidence="7" type="ORF">EJ06DRAFT_519719</name>
</gene>
<dbReference type="Gene3D" id="2.130.10.10">
    <property type="entry name" value="YVTN repeat-like/Quinoprotein amine dehydrogenase"/>
    <property type="match status" value="2"/>
</dbReference>
<dbReference type="EMBL" id="ML996690">
    <property type="protein sequence ID" value="KAF2402677.1"/>
    <property type="molecule type" value="Genomic_DNA"/>
</dbReference>
<dbReference type="Proteomes" id="UP000799640">
    <property type="component" value="Unassembled WGS sequence"/>
</dbReference>
<dbReference type="InterPro" id="IPR056884">
    <property type="entry name" value="NPHP3-like_N"/>
</dbReference>
<evidence type="ECO:0000256" key="2">
    <source>
        <dbReference type="ARBA" id="ARBA00022737"/>
    </source>
</evidence>
<dbReference type="PANTHER" id="PTHR10039:SF16">
    <property type="entry name" value="GPI INOSITOL-DEACYLASE"/>
    <property type="match status" value="1"/>
</dbReference>
<feature type="domain" description="DUF676" evidence="4">
    <location>
        <begin position="93"/>
        <end position="232"/>
    </location>
</feature>
<evidence type="ECO:0000313" key="7">
    <source>
        <dbReference type="EMBL" id="KAF2402677.1"/>
    </source>
</evidence>
<evidence type="ECO:0000259" key="5">
    <source>
        <dbReference type="Pfam" id="PF22939"/>
    </source>
</evidence>
<dbReference type="InterPro" id="IPR027417">
    <property type="entry name" value="P-loop_NTPase"/>
</dbReference>
<feature type="compositionally biased region" description="Polar residues" evidence="3">
    <location>
        <begin position="23"/>
        <end position="45"/>
    </location>
</feature>
<dbReference type="SUPFAM" id="SSF53474">
    <property type="entry name" value="alpha/beta-Hydrolases"/>
    <property type="match status" value="1"/>
</dbReference>
<name>A0A6G1I3P9_9PEZI</name>
<evidence type="ECO:0000259" key="4">
    <source>
        <dbReference type="Pfam" id="PF05057"/>
    </source>
</evidence>
<sequence length="1612" mass="182335">MRKLFSKAGRRTEVTEDPRPHAPSSTPSSGNTRLTTIVPSSQRSVSPVGASSLVSRPAESASLSKEPSSDPQYNPLGLTVLYTPDGQPTADIIFIHGLGGTSHSTWCKDGDRALFWPAKWLPAEAGLQTVRIITYGYNANWQATNSNILDIPDFAQDLLALMKNAQDDDTGEELGIGKTPIIFVAHSMGGLVAKAAFLRGQDDPEYSEIVQAVHSMIFLATPHRGSDFAGTLNTLLSVSILIPKKDFLTSLDRNSRTLQQINQQFRHHISKLSLFSFWETLETPLVKGNLSLGFPVRVMVLVQDSATLLYPGEAFMSLDADHHGVCKFTSRDDPNYKKVRNQIRAYVRDAGKVKPPKHIEASGADASGRRDEIHRLKALLAVDASPEDDYDFFRDRWMEGTCEWILQEPIFGEWLEQRQSHVRCAVLWLHALPASGKSVLASFIINHVRELNLSCQFFFFRFSEPLKRSASALLRSLAFQIAHSVPQFRKALLDMHENEERLGEKAAKTLWRNVFVPHLLSLDVQRPLYWIIDGLDECDEAPVVFELLSSLKGAVRLPVHILVLSQHSQKLNVAFHQLNLSVPEHMFIRQLAMRHSDPDIHLYTISRIRIPNWNQSLEHKVKKNIVERANGNFLWVHLVVEQMPECFTEADIEEALKDLPPDLDALYHRMDQNMAKRLQRQSRELAHKILAWTTCSRTLLTLSQLAEALDHDYDLVSDLRTTIPLLCGHFVVIDNKDQVNMLHQTARDFIVLNKAPRPHFFVDLDLTHGAHFVRCMKRLPERDASILEECGPSFLRYAATSWPFHLSQSRTIAWRRAMLLMGLFTSERVLLWIEVLGRLRELDALTSAAESLKGICTNEAFQEIYGPWSVDLRKLFGRFGYILLRAPTAIRWTIPAFCPRNSKLHQQFSRKARISLTGVSNLDWDHSVAQMHMASYSEYEPQLVCSNEHVALSTSVFDHRQVMGTSTVWTAQNFVEDISVEEPRAGELSTHPYFTASCFSLKGDTYVYCGVYTTRIWQIPLEGREPMVIEHPPDLRGRIMSVTYLGGTTIIAAFDDKAIRRLSQRHTWEHRRSFEEPDELRYWWCCVAFSPDKKRIVVGYRGAPVTVYYINPNKSEVRRHRRNGPVQPMRPHESPRDEDQAIAVCWNPRSHHVLGLYKDACVFKWNPDEGSNNELMLGSHPQKLNIQCSPNGRLFAVCDQSGVVTLFHFETFAQLCTMASGRMSIWSCAVFSPDSRRLYHHTSAACTVWEPPVLQIAAEEPENVAKTLALQDVQVWDQRTKPLTFAVEPFGRYFCTMNRAGDIKLFDKDGDFVSCVWNIPPQTPSGHNPLHLHLEWDARGTRLAIVMSRDTITVLSFEVLSDLTKRPSPQVWLVCEVSLAGTLAGLDVQAFGWVSFSPDGSHLAMTHSSASGKGISVVSCANGARIAMQDMDRTCMGMLTDPNTGHLLVVVLDAIIRLNWTTLHKIGETFFDKLPSHALGSSFLSFGDAAKDAGRDVTDWALVAPSDIAIKPGRVPYKLIPRCISREINWVIAAQNEALVFFDNDHALCTWRLDFGPAVSAAQIRRHYFLPKEWVEYTAYAWVGADGSLFFPRGWEMAVIQPRFEFWETPSE</sequence>
<dbReference type="SUPFAM" id="SSF52540">
    <property type="entry name" value="P-loop containing nucleoside triphosphate hydrolases"/>
    <property type="match status" value="1"/>
</dbReference>